<protein>
    <submittedName>
        <fullName evidence="3">CPT_N domain-containing protein</fullName>
    </submittedName>
</protein>
<dbReference type="AlphaFoldDB" id="A0A1I7YSP0"/>
<accession>A0A1I7YSP0</accession>
<evidence type="ECO:0000313" key="2">
    <source>
        <dbReference type="Proteomes" id="UP000095287"/>
    </source>
</evidence>
<keyword evidence="2" id="KW-1185">Reference proteome</keyword>
<dbReference type="Proteomes" id="UP000095287">
    <property type="component" value="Unplaced"/>
</dbReference>
<proteinExistence type="predicted"/>
<reference evidence="3" key="1">
    <citation type="submission" date="2016-11" db="UniProtKB">
        <authorList>
            <consortium name="WormBaseParasite"/>
        </authorList>
    </citation>
    <scope>IDENTIFICATION</scope>
</reference>
<evidence type="ECO:0000313" key="3">
    <source>
        <dbReference type="WBParaSite" id="L893_g19094.t1"/>
    </source>
</evidence>
<evidence type="ECO:0000259" key="1">
    <source>
        <dbReference type="Pfam" id="PF16484"/>
    </source>
</evidence>
<dbReference type="Gene3D" id="6.10.250.1760">
    <property type="match status" value="1"/>
</dbReference>
<dbReference type="Pfam" id="PF16484">
    <property type="entry name" value="CPT_N"/>
    <property type="match status" value="1"/>
</dbReference>
<name>A0A1I7YSP0_9BILA</name>
<dbReference type="GO" id="GO:0003824">
    <property type="term" value="F:catalytic activity"/>
    <property type="evidence" value="ECO:0007669"/>
    <property type="project" value="UniProtKB-ARBA"/>
</dbReference>
<dbReference type="InterPro" id="IPR032476">
    <property type="entry name" value="CPT_N"/>
</dbReference>
<dbReference type="WBParaSite" id="L893_g19094.t1">
    <property type="protein sequence ID" value="L893_g19094.t1"/>
    <property type="gene ID" value="L893_g19094"/>
</dbReference>
<feature type="domain" description="Carnitine O-palmitoyltransferase N-terminal" evidence="1">
    <location>
        <begin position="1"/>
        <end position="47"/>
    </location>
</feature>
<organism evidence="2 3">
    <name type="scientific">Steinernema glaseri</name>
    <dbReference type="NCBI Taxonomy" id="37863"/>
    <lineage>
        <taxon>Eukaryota</taxon>
        <taxon>Metazoa</taxon>
        <taxon>Ecdysozoa</taxon>
        <taxon>Nematoda</taxon>
        <taxon>Chromadorea</taxon>
        <taxon>Rhabditida</taxon>
        <taxon>Tylenchina</taxon>
        <taxon>Panagrolaimomorpha</taxon>
        <taxon>Strongyloidoidea</taxon>
        <taxon>Steinernematidae</taxon>
        <taxon>Steinernema</taxon>
    </lineage>
</organism>
<sequence length="93" mass="10292">MAEAHSAAALSFSITHDGISVSYDQELLRDIWHAFSRAYKRRIARFKNDFVTGIFPANTTSFILVLGTLFALSLLGIDGSCGVISFLRNYIFG</sequence>